<gene>
    <name evidence="2" type="ORF">ORD21_04725</name>
</gene>
<feature type="chain" id="PRO_5046944336" description="Lipoprotein" evidence="1">
    <location>
        <begin position="21"/>
        <end position="232"/>
    </location>
</feature>
<feature type="signal peptide" evidence="1">
    <location>
        <begin position="1"/>
        <end position="20"/>
    </location>
</feature>
<accession>A0ABU4DN91</accession>
<proteinExistence type="predicted"/>
<keyword evidence="3" id="KW-1185">Reference proteome</keyword>
<name>A0ABU4DN91_9DEIO</name>
<dbReference type="RefSeq" id="WP_317639217.1">
    <property type="nucleotide sequence ID" value="NZ_JAPMIV010000005.1"/>
</dbReference>
<keyword evidence="1" id="KW-0732">Signal</keyword>
<sequence length="232" mass="23729">MKKYALLLLAGLTLSACGSAPGQVTGNGRVSIGVNAADGDSTVTVTRTFTPATAGTPAVPAIPATPTTPAIPAIPAVPSTPESEVFSVGQAGSATFTFMTRPGSDAVYITGYRLTRYSFNGQLIAVSNDVGSLDIYVPSGYTCPERSSLEAYQSCQQFTTDLKPRADVQPANGLPISGLSLTFADALVSEVKRTLATATSSVDLEFFGESANGAPVVVKATGVQSRAIKAGN</sequence>
<organism evidence="2 3">
    <name type="scientific">Deinococcus arenicola</name>
    <dbReference type="NCBI Taxonomy" id="2994950"/>
    <lineage>
        <taxon>Bacteria</taxon>
        <taxon>Thermotogati</taxon>
        <taxon>Deinococcota</taxon>
        <taxon>Deinococci</taxon>
        <taxon>Deinococcales</taxon>
        <taxon>Deinococcaceae</taxon>
        <taxon>Deinococcus</taxon>
    </lineage>
</organism>
<dbReference type="PROSITE" id="PS51257">
    <property type="entry name" value="PROKAR_LIPOPROTEIN"/>
    <property type="match status" value="1"/>
</dbReference>
<dbReference type="EMBL" id="JAPMIV010000005">
    <property type="protein sequence ID" value="MDV6373900.1"/>
    <property type="molecule type" value="Genomic_DNA"/>
</dbReference>
<reference evidence="2 3" key="1">
    <citation type="submission" date="2022-11" db="EMBL/GenBank/DDBJ databases">
        <title>Deinococcus ZS9-10, Low Temperature and Draught-tolerating, UV-resistant Bacteria from Continental Antarctica.</title>
        <authorList>
            <person name="Cheng L."/>
        </authorList>
    </citation>
    <scope>NUCLEOTIDE SEQUENCE [LARGE SCALE GENOMIC DNA]</scope>
    <source>
        <strain evidence="2 3">ZS9-10</strain>
    </source>
</reference>
<evidence type="ECO:0008006" key="4">
    <source>
        <dbReference type="Google" id="ProtNLM"/>
    </source>
</evidence>
<comment type="caution">
    <text evidence="2">The sequence shown here is derived from an EMBL/GenBank/DDBJ whole genome shotgun (WGS) entry which is preliminary data.</text>
</comment>
<evidence type="ECO:0000313" key="2">
    <source>
        <dbReference type="EMBL" id="MDV6373900.1"/>
    </source>
</evidence>
<evidence type="ECO:0000313" key="3">
    <source>
        <dbReference type="Proteomes" id="UP001276150"/>
    </source>
</evidence>
<protein>
    <recommendedName>
        <fullName evidence="4">Lipoprotein</fullName>
    </recommendedName>
</protein>
<evidence type="ECO:0000256" key="1">
    <source>
        <dbReference type="SAM" id="SignalP"/>
    </source>
</evidence>
<dbReference type="Proteomes" id="UP001276150">
    <property type="component" value="Unassembled WGS sequence"/>
</dbReference>